<evidence type="ECO:0000259" key="9">
    <source>
        <dbReference type="Pfam" id="PF02397"/>
    </source>
</evidence>
<evidence type="ECO:0000313" key="11">
    <source>
        <dbReference type="Proteomes" id="UP000261166"/>
    </source>
</evidence>
<comment type="subcellular location">
    <subcellularLocation>
        <location evidence="1">Membrane</location>
        <topology evidence="1">Multi-pass membrane protein</topology>
    </subcellularLocation>
</comment>
<feature type="domain" description="Bacterial sugar transferase" evidence="9">
    <location>
        <begin position="331"/>
        <end position="519"/>
    </location>
</feature>
<feature type="region of interest" description="Disordered" evidence="7">
    <location>
        <begin position="14"/>
        <end position="33"/>
    </location>
</feature>
<dbReference type="Pfam" id="PF02397">
    <property type="entry name" value="Bac_transf"/>
    <property type="match status" value="1"/>
</dbReference>
<evidence type="ECO:0000313" key="10">
    <source>
        <dbReference type="EMBL" id="RGE68018.1"/>
    </source>
</evidence>
<keyword evidence="5 8" id="KW-1133">Transmembrane helix</keyword>
<evidence type="ECO:0000256" key="7">
    <source>
        <dbReference type="SAM" id="MobiDB-lite"/>
    </source>
</evidence>
<feature type="transmembrane region" description="Helical" evidence="8">
    <location>
        <begin position="120"/>
        <end position="140"/>
    </location>
</feature>
<dbReference type="GO" id="GO:0016020">
    <property type="term" value="C:membrane"/>
    <property type="evidence" value="ECO:0007669"/>
    <property type="project" value="UniProtKB-SubCell"/>
</dbReference>
<evidence type="ECO:0000256" key="3">
    <source>
        <dbReference type="ARBA" id="ARBA00022679"/>
    </source>
</evidence>
<reference evidence="10 11" key="1">
    <citation type="submission" date="2018-08" db="EMBL/GenBank/DDBJ databases">
        <title>A genome reference for cultivated species of the human gut microbiota.</title>
        <authorList>
            <person name="Zou Y."/>
            <person name="Xue W."/>
            <person name="Luo G."/>
        </authorList>
    </citation>
    <scope>NUCLEOTIDE SEQUENCE [LARGE SCALE GENOMIC DNA]</scope>
    <source>
        <strain evidence="10 11">AF26-4BH</strain>
    </source>
</reference>
<dbReference type="Gene3D" id="3.40.50.720">
    <property type="entry name" value="NAD(P)-binding Rossmann-like Domain"/>
    <property type="match status" value="1"/>
</dbReference>
<evidence type="ECO:0000256" key="1">
    <source>
        <dbReference type="ARBA" id="ARBA00004141"/>
    </source>
</evidence>
<name>A0A3E3ILQ3_9FIRM</name>
<feature type="transmembrane region" description="Helical" evidence="8">
    <location>
        <begin position="49"/>
        <end position="69"/>
    </location>
</feature>
<dbReference type="NCBIfam" id="TIGR03025">
    <property type="entry name" value="EPS_sugtrans"/>
    <property type="match status" value="1"/>
</dbReference>
<evidence type="ECO:0000256" key="2">
    <source>
        <dbReference type="ARBA" id="ARBA00006464"/>
    </source>
</evidence>
<evidence type="ECO:0000256" key="8">
    <source>
        <dbReference type="SAM" id="Phobius"/>
    </source>
</evidence>
<dbReference type="Pfam" id="PF13727">
    <property type="entry name" value="CoA_binding_3"/>
    <property type="match status" value="1"/>
</dbReference>
<keyword evidence="6 8" id="KW-0472">Membrane</keyword>
<sequence>MSDLTILKPQHIPHYTNTQKVPNPDTVSNPAPNAPPAPWRNMYQKKSNLQNLIIISIDCLVLVLSLGIANYIRHQKFFKGLNNPMDMKVLIAIFLVVFLIINLFKNWYKQMLLRGPFQELVEIIKLNLVTLAGATFALYFTRVIDEYSRKVLFYFVLIDVLLMFIVHQLYKKYLPVFYRMAGNARQLLLVATSDEADLLVSEMKNSKDYSYAIKGIILLDSGKKENSSSKSKGTPDRKEVGGIPVVASSSELVDYCLTASLDEVIICADRKTQEERKNDMENLAAMGLTIHLQIPVLELDEAPQRILSQFGQFHTVTYANKVAPFGQLMLKRLIDIAGALVGTIVLIILTIFVAPLIKLDSPGPIFFAQKRVGRNGRIFKMYKFRSMYIDAEERKKELMAQNEMDGLMFKMEDDPRITKVGKFLRKTSLDEFPQFINILKGDMSLVGTRPPTLDEFEHYQSYHKKRLSFRPGLTGMWQVSGRSDITDFEEIVRLDVEYIDNWSVGLDIKILIKTVLAVFSESGAR</sequence>
<gene>
    <name evidence="10" type="ORF">DWY69_20470</name>
</gene>
<proteinExistence type="inferred from homology"/>
<dbReference type="EMBL" id="QVLU01000021">
    <property type="protein sequence ID" value="RGE68018.1"/>
    <property type="molecule type" value="Genomic_DNA"/>
</dbReference>
<keyword evidence="4 8" id="KW-0812">Transmembrane</keyword>
<feature type="transmembrane region" description="Helical" evidence="8">
    <location>
        <begin position="152"/>
        <end position="170"/>
    </location>
</feature>
<evidence type="ECO:0000256" key="6">
    <source>
        <dbReference type="ARBA" id="ARBA00023136"/>
    </source>
</evidence>
<protein>
    <submittedName>
        <fullName evidence="10">Sugar transferase</fullName>
    </submittedName>
</protein>
<comment type="similarity">
    <text evidence="2">Belongs to the bacterial sugar transferase family.</text>
</comment>
<feature type="compositionally biased region" description="Polar residues" evidence="7">
    <location>
        <begin position="15"/>
        <end position="28"/>
    </location>
</feature>
<evidence type="ECO:0000256" key="4">
    <source>
        <dbReference type="ARBA" id="ARBA00022692"/>
    </source>
</evidence>
<dbReference type="GO" id="GO:0016780">
    <property type="term" value="F:phosphotransferase activity, for other substituted phosphate groups"/>
    <property type="evidence" value="ECO:0007669"/>
    <property type="project" value="TreeGrafter"/>
</dbReference>
<keyword evidence="3 10" id="KW-0808">Transferase</keyword>
<dbReference type="AlphaFoldDB" id="A0A3E3ILQ3"/>
<dbReference type="InterPro" id="IPR003362">
    <property type="entry name" value="Bact_transf"/>
</dbReference>
<organism evidence="10 11">
    <name type="scientific">Eisenbergiella massiliensis</name>
    <dbReference type="NCBI Taxonomy" id="1720294"/>
    <lineage>
        <taxon>Bacteria</taxon>
        <taxon>Bacillati</taxon>
        <taxon>Bacillota</taxon>
        <taxon>Clostridia</taxon>
        <taxon>Lachnospirales</taxon>
        <taxon>Lachnospiraceae</taxon>
        <taxon>Eisenbergiella</taxon>
    </lineage>
</organism>
<comment type="caution">
    <text evidence="10">The sequence shown here is derived from an EMBL/GenBank/DDBJ whole genome shotgun (WGS) entry which is preliminary data.</text>
</comment>
<evidence type="ECO:0000256" key="5">
    <source>
        <dbReference type="ARBA" id="ARBA00022989"/>
    </source>
</evidence>
<feature type="transmembrane region" description="Helical" evidence="8">
    <location>
        <begin position="89"/>
        <end position="108"/>
    </location>
</feature>
<dbReference type="PANTHER" id="PTHR30576">
    <property type="entry name" value="COLANIC BIOSYNTHESIS UDP-GLUCOSE LIPID CARRIER TRANSFERASE"/>
    <property type="match status" value="1"/>
</dbReference>
<accession>A0A3E3ILQ3</accession>
<dbReference type="PANTHER" id="PTHR30576:SF10">
    <property type="entry name" value="SLL5057 PROTEIN"/>
    <property type="match status" value="1"/>
</dbReference>
<dbReference type="OrthoDB" id="9808602at2"/>
<feature type="transmembrane region" description="Helical" evidence="8">
    <location>
        <begin position="336"/>
        <end position="357"/>
    </location>
</feature>
<dbReference type="InterPro" id="IPR017475">
    <property type="entry name" value="EPS_sugar_tfrase"/>
</dbReference>
<dbReference type="Proteomes" id="UP000261166">
    <property type="component" value="Unassembled WGS sequence"/>
</dbReference>